<accession>A0AAW1H228</accession>
<dbReference type="AlphaFoldDB" id="A0AAW1H228"/>
<keyword evidence="2" id="KW-1185">Reference proteome</keyword>
<gene>
    <name evidence="1" type="ORF">RND81_13G093500</name>
</gene>
<protein>
    <submittedName>
        <fullName evidence="1">Uncharacterized protein</fullName>
    </submittedName>
</protein>
<comment type="caution">
    <text evidence="1">The sequence shown here is derived from an EMBL/GenBank/DDBJ whole genome shotgun (WGS) entry which is preliminary data.</text>
</comment>
<reference evidence="1" key="1">
    <citation type="submission" date="2024-03" db="EMBL/GenBank/DDBJ databases">
        <title>WGS assembly of Saponaria officinalis var. Norfolk2.</title>
        <authorList>
            <person name="Jenkins J."/>
            <person name="Shu S."/>
            <person name="Grimwood J."/>
            <person name="Barry K."/>
            <person name="Goodstein D."/>
            <person name="Schmutz J."/>
            <person name="Leebens-Mack J."/>
            <person name="Osbourn A."/>
        </authorList>
    </citation>
    <scope>NUCLEOTIDE SEQUENCE [LARGE SCALE GENOMIC DNA]</scope>
    <source>
        <strain evidence="1">JIC</strain>
    </source>
</reference>
<evidence type="ECO:0000313" key="1">
    <source>
        <dbReference type="EMBL" id="KAK9668877.1"/>
    </source>
</evidence>
<sequence length="123" mass="14039">MAYALLFCKGLVPQFFAKGLCLAIENNFSRYFIQSLVPYLDYFPFSVITAKTRHWCSATSPLLPGHNSTPPHHRFPDLDTAPSRTICVSMYVTMYLNEFRRTGSNEGIGLDTQEFDILMSLYL</sequence>
<dbReference type="Proteomes" id="UP001443914">
    <property type="component" value="Unassembled WGS sequence"/>
</dbReference>
<proteinExistence type="predicted"/>
<evidence type="ECO:0000313" key="2">
    <source>
        <dbReference type="Proteomes" id="UP001443914"/>
    </source>
</evidence>
<organism evidence="1 2">
    <name type="scientific">Saponaria officinalis</name>
    <name type="common">Common soapwort</name>
    <name type="synonym">Lychnis saponaria</name>
    <dbReference type="NCBI Taxonomy" id="3572"/>
    <lineage>
        <taxon>Eukaryota</taxon>
        <taxon>Viridiplantae</taxon>
        <taxon>Streptophyta</taxon>
        <taxon>Embryophyta</taxon>
        <taxon>Tracheophyta</taxon>
        <taxon>Spermatophyta</taxon>
        <taxon>Magnoliopsida</taxon>
        <taxon>eudicotyledons</taxon>
        <taxon>Gunneridae</taxon>
        <taxon>Pentapetalae</taxon>
        <taxon>Caryophyllales</taxon>
        <taxon>Caryophyllaceae</taxon>
        <taxon>Caryophylleae</taxon>
        <taxon>Saponaria</taxon>
    </lineage>
</organism>
<name>A0AAW1H228_SAPOF</name>
<dbReference type="EMBL" id="JBDFQZ010000013">
    <property type="protein sequence ID" value="KAK9668877.1"/>
    <property type="molecule type" value="Genomic_DNA"/>
</dbReference>